<dbReference type="InterPro" id="IPR050683">
    <property type="entry name" value="Bact_Polysacc_Export_ATP-bd"/>
</dbReference>
<dbReference type="PANTHER" id="PTHR46743">
    <property type="entry name" value="TEICHOIC ACIDS EXPORT ATP-BINDING PROTEIN TAGH"/>
    <property type="match status" value="1"/>
</dbReference>
<dbReference type="InterPro" id="IPR027417">
    <property type="entry name" value="P-loop_NTPase"/>
</dbReference>
<dbReference type="InterPro" id="IPR003439">
    <property type="entry name" value="ABC_transporter-like_ATP-bd"/>
</dbReference>
<evidence type="ECO:0000256" key="1">
    <source>
        <dbReference type="ARBA" id="ARBA00005417"/>
    </source>
</evidence>
<dbReference type="Proteomes" id="UP000710815">
    <property type="component" value="Unassembled WGS sequence"/>
</dbReference>
<proteinExistence type="inferred from homology"/>
<name>A0ABS9VX01_9BIFI</name>
<feature type="region of interest" description="Disordered" evidence="5">
    <location>
        <begin position="273"/>
        <end position="295"/>
    </location>
</feature>
<keyword evidence="4 7" id="KW-0067">ATP-binding</keyword>
<dbReference type="PROSITE" id="PS50893">
    <property type="entry name" value="ABC_TRANSPORTER_2"/>
    <property type="match status" value="1"/>
</dbReference>
<feature type="domain" description="ABC transporter" evidence="6">
    <location>
        <begin position="31"/>
        <end position="275"/>
    </location>
</feature>
<protein>
    <submittedName>
        <fullName evidence="7">ABC transporter ATP-binding protein</fullName>
    </submittedName>
</protein>
<dbReference type="InterPro" id="IPR003593">
    <property type="entry name" value="AAA+_ATPase"/>
</dbReference>
<comment type="similarity">
    <text evidence="1">Belongs to the ABC transporter superfamily.</text>
</comment>
<accession>A0ABS9VX01</accession>
<dbReference type="EMBL" id="JAFEJT020000048">
    <property type="protein sequence ID" value="MCH9276642.1"/>
    <property type="molecule type" value="Genomic_DNA"/>
</dbReference>
<dbReference type="InterPro" id="IPR015860">
    <property type="entry name" value="ABC_transpr_TagH-like"/>
</dbReference>
<evidence type="ECO:0000256" key="5">
    <source>
        <dbReference type="SAM" id="MobiDB-lite"/>
    </source>
</evidence>
<dbReference type="GO" id="GO:0005524">
    <property type="term" value="F:ATP binding"/>
    <property type="evidence" value="ECO:0007669"/>
    <property type="project" value="UniProtKB-KW"/>
</dbReference>
<dbReference type="CDD" id="cd03220">
    <property type="entry name" value="ABC_KpsT_Wzt"/>
    <property type="match status" value="1"/>
</dbReference>
<dbReference type="PROSITE" id="PS00211">
    <property type="entry name" value="ABC_TRANSPORTER_1"/>
    <property type="match status" value="1"/>
</dbReference>
<dbReference type="InterPro" id="IPR017871">
    <property type="entry name" value="ABC_transporter-like_CS"/>
</dbReference>
<dbReference type="Gene3D" id="3.40.50.300">
    <property type="entry name" value="P-loop containing nucleotide triphosphate hydrolases"/>
    <property type="match status" value="1"/>
</dbReference>
<reference evidence="7 8" key="1">
    <citation type="journal article" date="2021" name="Environ. Microbiol.">
        <title>Genetic insights into the dark matter of the mammalian gut microbiota through targeted genome reconstruction.</title>
        <authorList>
            <person name="Lugli G.A."/>
            <person name="Alessandri G."/>
            <person name="Milani C."/>
            <person name="Viappiani A."/>
            <person name="Fontana F."/>
            <person name="Tarracchini C."/>
            <person name="Mancabelli L."/>
            <person name="Argentini C."/>
            <person name="Ruiz L."/>
            <person name="Margolles A."/>
            <person name="van Sinderen D."/>
            <person name="Turroni F."/>
            <person name="Ventura M."/>
        </authorList>
    </citation>
    <scope>NUCLEOTIDE SEQUENCE [LARGE SCALE GENOMIC DNA]</scope>
    <source>
        <strain evidence="7 8">MA1</strain>
    </source>
</reference>
<keyword evidence="3" id="KW-0547">Nucleotide-binding</keyword>
<feature type="compositionally biased region" description="Basic and acidic residues" evidence="5">
    <location>
        <begin position="273"/>
        <end position="290"/>
    </location>
</feature>
<evidence type="ECO:0000256" key="4">
    <source>
        <dbReference type="ARBA" id="ARBA00022840"/>
    </source>
</evidence>
<evidence type="ECO:0000259" key="6">
    <source>
        <dbReference type="PROSITE" id="PS50893"/>
    </source>
</evidence>
<evidence type="ECO:0000256" key="2">
    <source>
        <dbReference type="ARBA" id="ARBA00022448"/>
    </source>
</evidence>
<dbReference type="Pfam" id="PF00005">
    <property type="entry name" value="ABC_tran"/>
    <property type="match status" value="1"/>
</dbReference>
<evidence type="ECO:0000313" key="7">
    <source>
        <dbReference type="EMBL" id="MCH9276642.1"/>
    </source>
</evidence>
<keyword evidence="2" id="KW-0813">Transport</keyword>
<dbReference type="PANTHER" id="PTHR46743:SF2">
    <property type="entry name" value="TEICHOIC ACIDS EXPORT ATP-BINDING PROTEIN TAGH"/>
    <property type="match status" value="1"/>
</dbReference>
<dbReference type="SUPFAM" id="SSF52540">
    <property type="entry name" value="P-loop containing nucleoside triphosphate hydrolases"/>
    <property type="match status" value="1"/>
</dbReference>
<organism evidence="7 8">
    <name type="scientific">Bifidobacterium amazonense</name>
    <dbReference type="NCBI Taxonomy" id="2809027"/>
    <lineage>
        <taxon>Bacteria</taxon>
        <taxon>Bacillati</taxon>
        <taxon>Actinomycetota</taxon>
        <taxon>Actinomycetes</taxon>
        <taxon>Bifidobacteriales</taxon>
        <taxon>Bifidobacteriaceae</taxon>
        <taxon>Bifidobacterium</taxon>
    </lineage>
</organism>
<evidence type="ECO:0000256" key="3">
    <source>
        <dbReference type="ARBA" id="ARBA00022741"/>
    </source>
</evidence>
<gene>
    <name evidence="7" type="ORF">JS533_010235</name>
</gene>
<feature type="region of interest" description="Disordered" evidence="5">
    <location>
        <begin position="1"/>
        <end position="20"/>
    </location>
</feature>
<reference evidence="7 8" key="2">
    <citation type="journal article" date="2021" name="Syst. Appl. Microbiol.">
        <title>Phylogenetic classification of ten novel species belonging to the genus Bifidobacterium comprising B. phasiani sp. nov., B. pongonis sp. nov., B. saguinibicoloris sp. nov., B. colobi sp. nov., B. simiiventris sp. nov., B. santillanense sp. nov., B. miconis sp. nov., B. amazonense sp. nov., B. pluvialisilvae sp. nov., and B. miconisargentati sp. nov.</title>
        <authorList>
            <person name="Lugli G.A."/>
            <person name="Calvete-Torre I."/>
            <person name="Alessandri G."/>
            <person name="Milani C."/>
            <person name="Turroni F."/>
            <person name="Laiolo P."/>
            <person name="Ossiprandi M.C."/>
            <person name="Margolles A."/>
            <person name="Ruiz L."/>
            <person name="Ventura M."/>
        </authorList>
    </citation>
    <scope>NUCLEOTIDE SEQUENCE [LARGE SCALE GENOMIC DNA]</scope>
    <source>
        <strain evidence="7 8">MA1</strain>
    </source>
</reference>
<dbReference type="SMART" id="SM00382">
    <property type="entry name" value="AAA"/>
    <property type="match status" value="1"/>
</dbReference>
<dbReference type="RefSeq" id="WP_241514339.1">
    <property type="nucleotide sequence ID" value="NZ_JAFEJT020000048.1"/>
</dbReference>
<sequence>MTNESRTEHDNEKAESVNTAVKKEDNRPVVLKVEHVAKYFRLPTEQATGLKMAFLNWTRGIKGYTEQRVLRDINFEVRQGDFFGIVGRNGSGKSTLLKIISGIYTPEKGKVSVKGKLVPFIELGVGFNPELTGRENVYLNGALLGFSHDEIDAMYDDIVDFAELGEFMDQKLKNYSSGMQVRLAFSVAIKAQGDILVLDEVLAVGDEAFQRKCDNFFSEIRKDPTKTVILVTHSMDSVKKYCNNAILIKDGEIIVSGNKNDVADRYTLENLKRENKKPADDDKKKDEEPKYPTGLNETVPLLTVRPSKEPVCDMEHGFDFEVEYDYRGDKDFYVAFSLNDIRRGGVPFGDSFDLFRPGHQTVRFHVPMDIFTNGEFRIIASIHEYENGRKDPEHVHMVAFTNENLACDFSMRDPKGADNFALLNKMKFGYEIVDTDMASHQGPAVAA</sequence>
<keyword evidence="8" id="KW-1185">Reference proteome</keyword>
<evidence type="ECO:0000313" key="8">
    <source>
        <dbReference type="Proteomes" id="UP000710815"/>
    </source>
</evidence>
<comment type="caution">
    <text evidence="7">The sequence shown here is derived from an EMBL/GenBank/DDBJ whole genome shotgun (WGS) entry which is preliminary data.</text>
</comment>